<evidence type="ECO:0000256" key="6">
    <source>
        <dbReference type="SAM" id="MobiDB-lite"/>
    </source>
</evidence>
<dbReference type="GO" id="GO:0015074">
    <property type="term" value="P:DNA integration"/>
    <property type="evidence" value="ECO:0007669"/>
    <property type="project" value="UniProtKB-KW"/>
</dbReference>
<dbReference type="InterPro" id="IPR011010">
    <property type="entry name" value="DNA_brk_join_enz"/>
</dbReference>
<proteinExistence type="inferred from homology"/>
<dbReference type="GO" id="GO:0003677">
    <property type="term" value="F:DNA binding"/>
    <property type="evidence" value="ECO:0007669"/>
    <property type="project" value="UniProtKB-UniRule"/>
</dbReference>
<dbReference type="InterPro" id="IPR004107">
    <property type="entry name" value="Integrase_SAM-like_N"/>
</dbReference>
<accession>A0A8J4AAD2</accession>
<name>A0A8J4AAD2_9ACTN</name>
<dbReference type="InterPro" id="IPR013762">
    <property type="entry name" value="Integrase-like_cat_sf"/>
</dbReference>
<dbReference type="PROSITE" id="PS51900">
    <property type="entry name" value="CB"/>
    <property type="match status" value="1"/>
</dbReference>
<evidence type="ECO:0000313" key="9">
    <source>
        <dbReference type="EMBL" id="GIL25517.1"/>
    </source>
</evidence>
<protein>
    <submittedName>
        <fullName evidence="9">Site-specific integrase</fullName>
    </submittedName>
</protein>
<feature type="domain" description="Core-binding (CB)" evidence="8">
    <location>
        <begin position="102"/>
        <end position="206"/>
    </location>
</feature>
<feature type="region of interest" description="Disordered" evidence="6">
    <location>
        <begin position="1"/>
        <end position="33"/>
    </location>
</feature>
<evidence type="ECO:0000259" key="8">
    <source>
        <dbReference type="PROSITE" id="PS51900"/>
    </source>
</evidence>
<keyword evidence="2" id="KW-0229">DNA integration</keyword>
<feature type="domain" description="Tyr recombinase" evidence="7">
    <location>
        <begin position="253"/>
        <end position="450"/>
    </location>
</feature>
<dbReference type="Pfam" id="PF00589">
    <property type="entry name" value="Phage_integrase"/>
    <property type="match status" value="1"/>
</dbReference>
<evidence type="ECO:0000256" key="2">
    <source>
        <dbReference type="ARBA" id="ARBA00022908"/>
    </source>
</evidence>
<dbReference type="SUPFAM" id="SSF56349">
    <property type="entry name" value="DNA breaking-rejoining enzymes"/>
    <property type="match status" value="1"/>
</dbReference>
<evidence type="ECO:0000259" key="7">
    <source>
        <dbReference type="PROSITE" id="PS51898"/>
    </source>
</evidence>
<dbReference type="InterPro" id="IPR002104">
    <property type="entry name" value="Integrase_catalytic"/>
</dbReference>
<keyword evidence="10" id="KW-1185">Reference proteome</keyword>
<dbReference type="InterPro" id="IPR010998">
    <property type="entry name" value="Integrase_recombinase_N"/>
</dbReference>
<dbReference type="EMBL" id="BOPO01000006">
    <property type="protein sequence ID" value="GIL25517.1"/>
    <property type="molecule type" value="Genomic_DNA"/>
</dbReference>
<feature type="compositionally biased region" description="Basic and acidic residues" evidence="6">
    <location>
        <begin position="21"/>
        <end position="30"/>
    </location>
</feature>
<dbReference type="InterPro" id="IPR044068">
    <property type="entry name" value="CB"/>
</dbReference>
<reference evidence="10" key="1">
    <citation type="journal article" date="2021" name="Int. J. Syst. Evol. Microbiol.">
        <title>Actinocatenispora comari sp. nov., an endophytic actinomycete isolated from aerial parts of Comarum salesowianum.</title>
        <authorList>
            <person name="Oyunbileg N."/>
            <person name="Iizaka Y."/>
            <person name="Hamada M."/>
            <person name="Davaapurev B.O."/>
            <person name="Fukumoto A."/>
            <person name="Tsetseg B."/>
            <person name="Kato F."/>
            <person name="Tamura T."/>
            <person name="Batkhuu J."/>
            <person name="Anzai Y."/>
        </authorList>
    </citation>
    <scope>NUCLEOTIDE SEQUENCE [LARGE SCALE GENOMIC DNA]</scope>
    <source>
        <strain evidence="10">NUM-2625</strain>
    </source>
</reference>
<dbReference type="Pfam" id="PF14659">
    <property type="entry name" value="Phage_int_SAM_3"/>
    <property type="match status" value="1"/>
</dbReference>
<keyword evidence="4" id="KW-0233">DNA recombination</keyword>
<keyword evidence="3 5" id="KW-0238">DNA-binding</keyword>
<dbReference type="CDD" id="cd01189">
    <property type="entry name" value="INT_ICEBs1_C_like"/>
    <property type="match status" value="1"/>
</dbReference>
<dbReference type="AlphaFoldDB" id="A0A8J4AAD2"/>
<dbReference type="PANTHER" id="PTHR30349">
    <property type="entry name" value="PHAGE INTEGRASE-RELATED"/>
    <property type="match status" value="1"/>
</dbReference>
<evidence type="ECO:0000256" key="1">
    <source>
        <dbReference type="ARBA" id="ARBA00008857"/>
    </source>
</evidence>
<evidence type="ECO:0000313" key="10">
    <source>
        <dbReference type="Proteomes" id="UP000614996"/>
    </source>
</evidence>
<dbReference type="Gene3D" id="1.10.150.130">
    <property type="match status" value="1"/>
</dbReference>
<dbReference type="PROSITE" id="PS51898">
    <property type="entry name" value="TYR_RECOMBINASE"/>
    <property type="match status" value="1"/>
</dbReference>
<dbReference type="Proteomes" id="UP000614996">
    <property type="component" value="Unassembled WGS sequence"/>
</dbReference>
<sequence length="460" mass="51570">MGAACPKRGQVGHGTTNYRIELPRDADGNRRPRRRAVDSVATAEAELAAIRGLLDLAEPDDRRAATTVGDLIARSITNGWPLPSAEEVRRRLNTPLGSARIPTVAEFADAWFPTKRDWAANTRKSYESQLRLYIKPYLGDIRLDRLHSGQILDMVDEILEFNEQLDALRRSGDSADRQLALYRKKIGPTAIARICGLVRNICNEAMRDPYYYLQTNPTAGLERRLPKVVKPEQLLWTEERVEHWRETRRVPDNAIMVWTPELTGQFLDYATSDRLYALWYLMAFVGLRRGEACGLSPADLSRRAGTLTIRRQLTLDGWTPVMAPTKTAGSSATIPIPDEVVEQLSAHLMQRGFERESAGSGWHDNDLLFTDPTGLPLHPVRLSRQFARMIAQAGLPPIRLHGLRHGAATLALASGVDITVVQKMLRHTDLDTTSQIYTMVLPQLGRDAVTRAIDLVPRNH</sequence>
<comment type="caution">
    <text evidence="9">The sequence shown here is derived from an EMBL/GenBank/DDBJ whole genome shotgun (WGS) entry which is preliminary data.</text>
</comment>
<dbReference type="Gene3D" id="1.10.443.10">
    <property type="entry name" value="Intergrase catalytic core"/>
    <property type="match status" value="1"/>
</dbReference>
<evidence type="ECO:0000256" key="4">
    <source>
        <dbReference type="ARBA" id="ARBA00023172"/>
    </source>
</evidence>
<organism evidence="9 10">
    <name type="scientific">Actinocatenispora comari</name>
    <dbReference type="NCBI Taxonomy" id="2807577"/>
    <lineage>
        <taxon>Bacteria</taxon>
        <taxon>Bacillati</taxon>
        <taxon>Actinomycetota</taxon>
        <taxon>Actinomycetes</taxon>
        <taxon>Micromonosporales</taxon>
        <taxon>Micromonosporaceae</taxon>
        <taxon>Actinocatenispora</taxon>
    </lineage>
</organism>
<dbReference type="GO" id="GO:0006310">
    <property type="term" value="P:DNA recombination"/>
    <property type="evidence" value="ECO:0007669"/>
    <property type="project" value="UniProtKB-KW"/>
</dbReference>
<dbReference type="InterPro" id="IPR050090">
    <property type="entry name" value="Tyrosine_recombinase_XerCD"/>
</dbReference>
<dbReference type="PANTHER" id="PTHR30349:SF41">
    <property type="entry name" value="INTEGRASE_RECOMBINASE PROTEIN MJ0367-RELATED"/>
    <property type="match status" value="1"/>
</dbReference>
<evidence type="ECO:0000256" key="3">
    <source>
        <dbReference type="ARBA" id="ARBA00023125"/>
    </source>
</evidence>
<gene>
    <name evidence="9" type="ORF">NUM_07720</name>
</gene>
<comment type="similarity">
    <text evidence="1">Belongs to the 'phage' integrase family.</text>
</comment>
<evidence type="ECO:0000256" key="5">
    <source>
        <dbReference type="PROSITE-ProRule" id="PRU01248"/>
    </source>
</evidence>